<gene>
    <name evidence="6" type="ORF">PACTADRAFT_86598</name>
</gene>
<accession>A0A1E4TRP7</accession>
<dbReference type="PANTHER" id="PTHR16201:SF37">
    <property type="entry name" value="PQ-LOOP REPEAT-CONTAINING PROTEIN"/>
    <property type="match status" value="1"/>
</dbReference>
<evidence type="ECO:0000313" key="6">
    <source>
        <dbReference type="EMBL" id="ODV94429.1"/>
    </source>
</evidence>
<dbReference type="Proteomes" id="UP000094236">
    <property type="component" value="Unassembled WGS sequence"/>
</dbReference>
<evidence type="ECO:0000256" key="2">
    <source>
        <dbReference type="ARBA" id="ARBA00022692"/>
    </source>
</evidence>
<dbReference type="Pfam" id="PF04193">
    <property type="entry name" value="PQ-loop"/>
    <property type="match status" value="1"/>
</dbReference>
<dbReference type="InterPro" id="IPR051415">
    <property type="entry name" value="LAAT-1"/>
</dbReference>
<keyword evidence="4 5" id="KW-0472">Membrane</keyword>
<reference evidence="7" key="1">
    <citation type="submission" date="2016-05" db="EMBL/GenBank/DDBJ databases">
        <title>Comparative genomics of biotechnologically important yeasts.</title>
        <authorList>
            <consortium name="DOE Joint Genome Institute"/>
            <person name="Riley R."/>
            <person name="Haridas S."/>
            <person name="Wolfe K.H."/>
            <person name="Lopes M.R."/>
            <person name="Hittinger C.T."/>
            <person name="Goker M."/>
            <person name="Salamov A."/>
            <person name="Wisecaver J."/>
            <person name="Long T.M."/>
            <person name="Aerts A.L."/>
            <person name="Barry K."/>
            <person name="Choi C."/>
            <person name="Clum A."/>
            <person name="Coughlan A.Y."/>
            <person name="Deshpande S."/>
            <person name="Douglass A.P."/>
            <person name="Hanson S.J."/>
            <person name="Klenk H.-P."/>
            <person name="Labutti K."/>
            <person name="Lapidus A."/>
            <person name="Lindquist E."/>
            <person name="Lipzen A."/>
            <person name="Meier-Kolthoff J.P."/>
            <person name="Ohm R.A."/>
            <person name="Otillar R.P."/>
            <person name="Pangilinan J."/>
            <person name="Peng Y."/>
            <person name="Rokas A."/>
            <person name="Rosa C.A."/>
            <person name="Scheuner C."/>
            <person name="Sibirny A.A."/>
            <person name="Slot J.C."/>
            <person name="Stielow J.B."/>
            <person name="Sun H."/>
            <person name="Kurtzman C.P."/>
            <person name="Blackwell M."/>
            <person name="Grigoriev I.V."/>
            <person name="Jeffries T.W."/>
        </authorList>
    </citation>
    <scope>NUCLEOTIDE SEQUENCE [LARGE SCALE GENOMIC DNA]</scope>
    <source>
        <strain evidence="7">NRRL Y-2460</strain>
    </source>
</reference>
<feature type="transmembrane region" description="Helical" evidence="5">
    <location>
        <begin position="132"/>
        <end position="152"/>
    </location>
</feature>
<feature type="transmembrane region" description="Helical" evidence="5">
    <location>
        <begin position="12"/>
        <end position="32"/>
    </location>
</feature>
<evidence type="ECO:0000313" key="7">
    <source>
        <dbReference type="Proteomes" id="UP000094236"/>
    </source>
</evidence>
<dbReference type="PANTHER" id="PTHR16201">
    <property type="entry name" value="SEVEN TRANSMEMBRANE PROTEIN 1-RELATED"/>
    <property type="match status" value="1"/>
</dbReference>
<keyword evidence="7" id="KW-1185">Reference proteome</keyword>
<keyword evidence="3 5" id="KW-1133">Transmembrane helix</keyword>
<dbReference type="EMBL" id="KV454016">
    <property type="protein sequence ID" value="ODV94429.1"/>
    <property type="molecule type" value="Genomic_DNA"/>
</dbReference>
<dbReference type="OrthoDB" id="407617at2759"/>
<proteinExistence type="predicted"/>
<comment type="subcellular location">
    <subcellularLocation>
        <location evidence="1">Membrane</location>
        <topology evidence="1">Multi-pass membrane protein</topology>
    </subcellularLocation>
</comment>
<evidence type="ECO:0000256" key="4">
    <source>
        <dbReference type="ARBA" id="ARBA00023136"/>
    </source>
</evidence>
<feature type="transmembrane region" description="Helical" evidence="5">
    <location>
        <begin position="44"/>
        <end position="61"/>
    </location>
</feature>
<dbReference type="AlphaFoldDB" id="A0A1E4TRP7"/>
<name>A0A1E4TRP7_PACTA</name>
<feature type="transmembrane region" description="Helical" evidence="5">
    <location>
        <begin position="164"/>
        <end position="187"/>
    </location>
</feature>
<dbReference type="Gene3D" id="1.20.1280.290">
    <property type="match status" value="1"/>
</dbReference>
<feature type="transmembrane region" description="Helical" evidence="5">
    <location>
        <begin position="98"/>
        <end position="120"/>
    </location>
</feature>
<organism evidence="6 7">
    <name type="scientific">Pachysolen tannophilus NRRL Y-2460</name>
    <dbReference type="NCBI Taxonomy" id="669874"/>
    <lineage>
        <taxon>Eukaryota</taxon>
        <taxon>Fungi</taxon>
        <taxon>Dikarya</taxon>
        <taxon>Ascomycota</taxon>
        <taxon>Saccharomycotina</taxon>
        <taxon>Pichiomycetes</taxon>
        <taxon>Pachysolenaceae</taxon>
        <taxon>Pachysolen</taxon>
    </lineage>
</organism>
<dbReference type="SMART" id="SM00679">
    <property type="entry name" value="CTNS"/>
    <property type="match status" value="2"/>
</dbReference>
<dbReference type="GO" id="GO:0005886">
    <property type="term" value="C:plasma membrane"/>
    <property type="evidence" value="ECO:0007669"/>
    <property type="project" value="EnsemblFungi"/>
</dbReference>
<evidence type="ECO:0000256" key="5">
    <source>
        <dbReference type="SAM" id="Phobius"/>
    </source>
</evidence>
<sequence>MTDSTVASNVTGTVGTVCWSIQLIPQIIYNYLRKDCTGLPPLMMFLWAACGIPFSIYFFITQPSIAVQVQPEIFTVLCSISFCQSIYYPPIKMNKLKILAIMCVFYSIAIGSELGFILWLRPVYQHGTTWPSLIFGIMASVMLAAGLVPPYFELAKRKGRVVGINFIFLAIDCSGAIFSMVSLLTGGMDITGMVLYCICITMEIGIFVSHFIWYIRFRKKLQLGTTKAQIL</sequence>
<keyword evidence="2 5" id="KW-0812">Transmembrane</keyword>
<protein>
    <submittedName>
        <fullName evidence="6">Uncharacterized protein</fullName>
    </submittedName>
</protein>
<feature type="transmembrane region" description="Helical" evidence="5">
    <location>
        <begin position="193"/>
        <end position="215"/>
    </location>
</feature>
<evidence type="ECO:0000256" key="3">
    <source>
        <dbReference type="ARBA" id="ARBA00022989"/>
    </source>
</evidence>
<dbReference type="InterPro" id="IPR006603">
    <property type="entry name" value="PQ-loop_rpt"/>
</dbReference>
<evidence type="ECO:0000256" key="1">
    <source>
        <dbReference type="ARBA" id="ARBA00004141"/>
    </source>
</evidence>